<sequence length="60" mass="6814">MQNLLDPTFNGMPGSELYRGEIFPELFPGKRMMLENWTQDDLGQYVGGIFTPGYGERRAA</sequence>
<dbReference type="Proteomes" id="UP000006265">
    <property type="component" value="Unassembled WGS sequence"/>
</dbReference>
<dbReference type="OrthoDB" id="4638488at2"/>
<reference evidence="1 2" key="1">
    <citation type="journal article" date="2012" name="J. Bacteriol.">
        <title>Genome sequence of Mycobacterium hassiacum DSM 44199, a rare source of heat-stable mycobacterial proteins.</title>
        <authorList>
            <person name="Tiago I."/>
            <person name="Maranha A."/>
            <person name="Mendes V."/>
            <person name="Alarico S."/>
            <person name="Moynihan P.J."/>
            <person name="Clarke A.J."/>
            <person name="Macedo-Ribeiro S."/>
            <person name="Pereira P.J."/>
            <person name="Empadinhas N."/>
        </authorList>
    </citation>
    <scope>NUCLEOTIDE SEQUENCE [LARGE SCALE GENOMIC DNA]</scope>
    <source>
        <strain evidence="2">DSM 44199 / CIP 105218 / JCM 12690 / 3849</strain>
    </source>
</reference>
<dbReference type="Pfam" id="PF17468">
    <property type="entry name" value="GP52"/>
    <property type="match status" value="1"/>
</dbReference>
<comment type="caution">
    <text evidence="1">The sequence shown here is derived from an EMBL/GenBank/DDBJ whole genome shotgun (WGS) entry which is preliminary data.</text>
</comment>
<protein>
    <submittedName>
        <fullName evidence="1">Uncharacterized protein</fullName>
    </submittedName>
</protein>
<dbReference type="STRING" id="1122247.GCA_000379865_01652"/>
<dbReference type="PATRIC" id="fig|1122247.3.peg.2836"/>
<name>K5B845_MYCHD</name>
<evidence type="ECO:0000313" key="1">
    <source>
        <dbReference type="EMBL" id="EKF23058.1"/>
    </source>
</evidence>
<accession>K5B845</accession>
<dbReference type="eggNOG" id="ENOG5032JZ3">
    <property type="taxonomic scope" value="Bacteria"/>
</dbReference>
<evidence type="ECO:0000313" key="2">
    <source>
        <dbReference type="Proteomes" id="UP000006265"/>
    </source>
</evidence>
<proteinExistence type="predicted"/>
<gene>
    <name evidence="1" type="ORF">C731_2956</name>
</gene>
<dbReference type="InterPro" id="IPR035344">
    <property type="entry name" value="Gp52"/>
</dbReference>
<dbReference type="RefSeq" id="WP_005628833.1">
    <property type="nucleotide sequence ID" value="NZ_AMRA01000084.1"/>
</dbReference>
<dbReference type="AlphaFoldDB" id="K5B845"/>
<dbReference type="EMBL" id="AMRA01000084">
    <property type="protein sequence ID" value="EKF23058.1"/>
    <property type="molecule type" value="Genomic_DNA"/>
</dbReference>
<keyword evidence="2" id="KW-1185">Reference proteome</keyword>
<organism evidence="1 2">
    <name type="scientific">Mycolicibacterium hassiacum (strain DSM 44199 / CIP 105218 / JCM 12690 / 3849)</name>
    <name type="common">Mycobacterium hassiacum</name>
    <dbReference type="NCBI Taxonomy" id="1122247"/>
    <lineage>
        <taxon>Bacteria</taxon>
        <taxon>Bacillati</taxon>
        <taxon>Actinomycetota</taxon>
        <taxon>Actinomycetes</taxon>
        <taxon>Mycobacteriales</taxon>
        <taxon>Mycobacteriaceae</taxon>
        <taxon>Mycolicibacterium</taxon>
    </lineage>
</organism>